<accession>A0A2A6C337</accession>
<dbReference type="Pfam" id="PF00083">
    <property type="entry name" value="Sugar_tr"/>
    <property type="match status" value="1"/>
</dbReference>
<evidence type="ECO:0000256" key="2">
    <source>
        <dbReference type="ARBA" id="ARBA00022692"/>
    </source>
</evidence>
<accession>A0A8R1UWP3</accession>
<dbReference type="EnsemblMetazoa" id="PPA40509.1">
    <property type="protein sequence ID" value="PPA40509.1"/>
    <property type="gene ID" value="WBGene00278878"/>
</dbReference>
<name>A0A2A6C337_PRIPA</name>
<keyword evidence="6" id="KW-1185">Reference proteome</keyword>
<dbReference type="OrthoDB" id="8120565at2759"/>
<sequence>MNAMARPSLYISLLSIALSFSGGFQQGYITSALNPPYVYFESFINVTFTERVQYGLFSMSYSRLLQLLANFLQFGCASDSVEKLFAVLDRDDSIFPVIYMQEFRDDIYRPLLVVARFWDEPSKLYSVDYRVCAKDNKRSDGGNARALYSAIQWPFLYQRILSGLGYEAVCQLLSDSLSNDLIFATDIPIVIIAIILFVILPDSPVSILERTGNIDQARAILAKYHGVSFSAPEINQHLNMDRKLTEDKWSEATPGILWIFNPCGAKDNRLRVIQQAVWIGVTVKMVYVFSGAQTLRAYSSFFLHDMDHYSLSGANLGSWIISGLRILFGLIPVLRFSRRLLMNSSMVVTVMGLTAVVVGILILSAIAFAAVILASAGGVGSMSRFYSGELVPRSILLSSTSILAIIEVDSTRIIVKFVWFPVANDVGAYSMLIFLIPSAVLLIIIWMMCPETSNRTVPQVLDEIALRKKLTVEFNE</sequence>
<reference evidence="5" key="2">
    <citation type="submission" date="2022-06" db="UniProtKB">
        <authorList>
            <consortium name="EnsemblMetazoa"/>
        </authorList>
    </citation>
    <scope>IDENTIFICATION</scope>
    <source>
        <strain evidence="5">PS312</strain>
    </source>
</reference>
<keyword evidence="3" id="KW-1133">Transmembrane helix</keyword>
<protein>
    <submittedName>
        <fullName evidence="5">Uncharacterized protein</fullName>
    </submittedName>
</protein>
<evidence type="ECO:0000256" key="3">
    <source>
        <dbReference type="ARBA" id="ARBA00022989"/>
    </source>
</evidence>
<dbReference type="Proteomes" id="UP000005239">
    <property type="component" value="Unassembled WGS sequence"/>
</dbReference>
<organism evidence="5 6">
    <name type="scientific">Pristionchus pacificus</name>
    <name type="common">Parasitic nematode worm</name>
    <dbReference type="NCBI Taxonomy" id="54126"/>
    <lineage>
        <taxon>Eukaryota</taxon>
        <taxon>Metazoa</taxon>
        <taxon>Ecdysozoa</taxon>
        <taxon>Nematoda</taxon>
        <taxon>Chromadorea</taxon>
        <taxon>Rhabditida</taxon>
        <taxon>Rhabditina</taxon>
        <taxon>Diplogasteromorpha</taxon>
        <taxon>Diplogasteroidea</taxon>
        <taxon>Neodiplogasteridae</taxon>
        <taxon>Pristionchus</taxon>
    </lineage>
</organism>
<evidence type="ECO:0000256" key="4">
    <source>
        <dbReference type="ARBA" id="ARBA00023136"/>
    </source>
</evidence>
<dbReference type="Gene3D" id="1.20.1250.20">
    <property type="entry name" value="MFS general substrate transporter like domains"/>
    <property type="match status" value="1"/>
</dbReference>
<proteinExistence type="predicted"/>
<dbReference type="PANTHER" id="PTHR23503">
    <property type="entry name" value="SOLUTE CARRIER FAMILY 2"/>
    <property type="match status" value="1"/>
</dbReference>
<dbReference type="GO" id="GO:0016020">
    <property type="term" value="C:membrane"/>
    <property type="evidence" value="ECO:0000318"/>
    <property type="project" value="GO_Central"/>
</dbReference>
<dbReference type="InterPro" id="IPR036259">
    <property type="entry name" value="MFS_trans_sf"/>
</dbReference>
<dbReference type="InterPro" id="IPR045263">
    <property type="entry name" value="GLUT"/>
</dbReference>
<reference evidence="6" key="1">
    <citation type="journal article" date="2008" name="Nat. Genet.">
        <title>The Pristionchus pacificus genome provides a unique perspective on nematode lifestyle and parasitism.</title>
        <authorList>
            <person name="Dieterich C."/>
            <person name="Clifton S.W."/>
            <person name="Schuster L.N."/>
            <person name="Chinwalla A."/>
            <person name="Delehaunty K."/>
            <person name="Dinkelacker I."/>
            <person name="Fulton L."/>
            <person name="Fulton R."/>
            <person name="Godfrey J."/>
            <person name="Minx P."/>
            <person name="Mitreva M."/>
            <person name="Roeseler W."/>
            <person name="Tian H."/>
            <person name="Witte H."/>
            <person name="Yang S.P."/>
            <person name="Wilson R.K."/>
            <person name="Sommer R.J."/>
        </authorList>
    </citation>
    <scope>NUCLEOTIDE SEQUENCE [LARGE SCALE GENOMIC DNA]</scope>
    <source>
        <strain evidence="6">PS312</strain>
    </source>
</reference>
<evidence type="ECO:0000313" key="6">
    <source>
        <dbReference type="Proteomes" id="UP000005239"/>
    </source>
</evidence>
<comment type="subcellular location">
    <subcellularLocation>
        <location evidence="1">Membrane</location>
    </subcellularLocation>
</comment>
<dbReference type="AlphaFoldDB" id="A0A2A6C337"/>
<dbReference type="GO" id="GO:0015749">
    <property type="term" value="P:monosaccharide transmembrane transport"/>
    <property type="evidence" value="ECO:0000318"/>
    <property type="project" value="GO_Central"/>
</dbReference>
<dbReference type="SUPFAM" id="SSF103473">
    <property type="entry name" value="MFS general substrate transporter"/>
    <property type="match status" value="1"/>
</dbReference>
<keyword evidence="2" id="KW-0812">Transmembrane</keyword>
<dbReference type="InterPro" id="IPR005828">
    <property type="entry name" value="MFS_sugar_transport-like"/>
</dbReference>
<evidence type="ECO:0000313" key="5">
    <source>
        <dbReference type="EnsemblMetazoa" id="PPA40509.1"/>
    </source>
</evidence>
<evidence type="ECO:0000256" key="1">
    <source>
        <dbReference type="ARBA" id="ARBA00004370"/>
    </source>
</evidence>
<gene>
    <name evidence="5" type="primary">WBGene00278878</name>
</gene>
<keyword evidence="4" id="KW-0472">Membrane</keyword>
<dbReference type="PANTHER" id="PTHR23503:SF39">
    <property type="entry name" value="MAJOR FACILITATOR SUPERFAMILY (MFS) PROFILE DOMAIN-CONTAINING PROTEIN"/>
    <property type="match status" value="1"/>
</dbReference>
<dbReference type="GO" id="GO:0015149">
    <property type="term" value="F:hexose transmembrane transporter activity"/>
    <property type="evidence" value="ECO:0000318"/>
    <property type="project" value="GO_Central"/>
</dbReference>